<dbReference type="HOGENOM" id="CLU_128733_0_0_3"/>
<protein>
    <submittedName>
        <fullName evidence="1">Uncharacterized protein</fullName>
    </submittedName>
</protein>
<dbReference type="OrthoDB" id="465343at2"/>
<dbReference type="EMBL" id="CP001287">
    <property type="protein sequence ID" value="ACK64325.1"/>
    <property type="molecule type" value="Genomic_DNA"/>
</dbReference>
<evidence type="ECO:0000313" key="2">
    <source>
        <dbReference type="Proteomes" id="UP000008204"/>
    </source>
</evidence>
<evidence type="ECO:0000313" key="1">
    <source>
        <dbReference type="EMBL" id="ACK64325.1"/>
    </source>
</evidence>
<dbReference type="STRING" id="41431.PCC8801_0222"/>
<dbReference type="RefSeq" id="WP_012593602.1">
    <property type="nucleotide sequence ID" value="NC_011726.1"/>
</dbReference>
<dbReference type="eggNOG" id="ENOG50314QQ">
    <property type="taxonomic scope" value="Bacteria"/>
</dbReference>
<dbReference type="KEGG" id="cyp:PCC8801_0222"/>
<name>B7K218_RIPO1</name>
<dbReference type="AlphaFoldDB" id="B7K218"/>
<dbReference type="Proteomes" id="UP000008204">
    <property type="component" value="Chromosome"/>
</dbReference>
<keyword evidence="2" id="KW-1185">Reference proteome</keyword>
<proteinExistence type="predicted"/>
<organism evidence="1 2">
    <name type="scientific">Rippkaea orientalis (strain PCC 8801 / RF-1)</name>
    <name type="common">Cyanothece sp. (strain PCC 8801)</name>
    <dbReference type="NCBI Taxonomy" id="41431"/>
    <lineage>
        <taxon>Bacteria</taxon>
        <taxon>Bacillati</taxon>
        <taxon>Cyanobacteriota</taxon>
        <taxon>Cyanophyceae</taxon>
        <taxon>Oscillatoriophycideae</taxon>
        <taxon>Chroococcales</taxon>
        <taxon>Aphanothecaceae</taxon>
        <taxon>Rippkaea</taxon>
        <taxon>Rippkaea orientalis</taxon>
    </lineage>
</organism>
<dbReference type="PIRSF" id="PIRSF020893">
    <property type="entry name" value="UCP020893"/>
    <property type="match status" value="1"/>
</dbReference>
<accession>B7K218</accession>
<gene>
    <name evidence="1" type="ordered locus">PCC8801_0222</name>
</gene>
<dbReference type="InterPro" id="IPR016780">
    <property type="entry name" value="UCP020893"/>
</dbReference>
<reference evidence="2" key="1">
    <citation type="journal article" date="2011" name="MBio">
        <title>Novel metabolic attributes of the genus Cyanothece, comprising a group of unicellular nitrogen-fixing Cyanobacteria.</title>
        <authorList>
            <person name="Bandyopadhyay A."/>
            <person name="Elvitigala T."/>
            <person name="Welsh E."/>
            <person name="Stockel J."/>
            <person name="Liberton M."/>
            <person name="Min H."/>
            <person name="Sherman L.A."/>
            <person name="Pakrasi H.B."/>
        </authorList>
    </citation>
    <scope>NUCLEOTIDE SEQUENCE [LARGE SCALE GENOMIC DNA]</scope>
    <source>
        <strain evidence="2">PCC 8801</strain>
    </source>
</reference>
<sequence length="187" mass="20958">MSTMTTWQVPDNLSNEQAIELAYSLLEQMESNQLTDNEIEQRIIDLAKSKTGARNFLGAYLTSNSNLPDSPSVRVINALKSSPEIVSELMVKNLAMSTTMAITHRRNNDEENAQGSDKVCQRSAKLIKALNLDIIQDELNQLLNSITTGEGEYQAFLERWGYDQEQLQAMATKVTQVLKSGVFLKKE</sequence>